<accession>A0A553NYX6</accession>
<dbReference type="SUPFAM" id="SSF49899">
    <property type="entry name" value="Concanavalin A-like lectins/glucanases"/>
    <property type="match status" value="1"/>
</dbReference>
<protein>
    <recommendedName>
        <fullName evidence="3">MAM domain-containing protein</fullName>
    </recommendedName>
</protein>
<dbReference type="AlphaFoldDB" id="A0A553NYX6"/>
<feature type="compositionally biased region" description="Low complexity" evidence="1">
    <location>
        <begin position="58"/>
        <end position="69"/>
    </location>
</feature>
<dbReference type="Pfam" id="PF00629">
    <property type="entry name" value="MAM"/>
    <property type="match status" value="1"/>
</dbReference>
<dbReference type="STRING" id="6832.A0A553NYX6"/>
<organism evidence="4 5">
    <name type="scientific">Tigriopus californicus</name>
    <name type="common">Marine copepod</name>
    <dbReference type="NCBI Taxonomy" id="6832"/>
    <lineage>
        <taxon>Eukaryota</taxon>
        <taxon>Metazoa</taxon>
        <taxon>Ecdysozoa</taxon>
        <taxon>Arthropoda</taxon>
        <taxon>Crustacea</taxon>
        <taxon>Multicrustacea</taxon>
        <taxon>Hexanauplia</taxon>
        <taxon>Copepoda</taxon>
        <taxon>Harpacticoida</taxon>
        <taxon>Harpacticidae</taxon>
        <taxon>Tigriopus</taxon>
    </lineage>
</organism>
<feature type="region of interest" description="Disordered" evidence="1">
    <location>
        <begin position="50"/>
        <end position="80"/>
    </location>
</feature>
<evidence type="ECO:0000313" key="5">
    <source>
        <dbReference type="Proteomes" id="UP000318571"/>
    </source>
</evidence>
<name>A0A553NYX6_TIGCA</name>
<feature type="signal peptide" evidence="2">
    <location>
        <begin position="1"/>
        <end position="30"/>
    </location>
</feature>
<evidence type="ECO:0000256" key="2">
    <source>
        <dbReference type="SAM" id="SignalP"/>
    </source>
</evidence>
<dbReference type="GO" id="GO:0016020">
    <property type="term" value="C:membrane"/>
    <property type="evidence" value="ECO:0007669"/>
    <property type="project" value="InterPro"/>
</dbReference>
<proteinExistence type="predicted"/>
<dbReference type="InterPro" id="IPR000998">
    <property type="entry name" value="MAM_dom"/>
</dbReference>
<dbReference type="PROSITE" id="PS50060">
    <property type="entry name" value="MAM_2"/>
    <property type="match status" value="1"/>
</dbReference>
<evidence type="ECO:0000313" key="4">
    <source>
        <dbReference type="EMBL" id="TRY70640.1"/>
    </source>
</evidence>
<dbReference type="Gene3D" id="2.60.120.200">
    <property type="match status" value="1"/>
</dbReference>
<keyword evidence="5" id="KW-1185">Reference proteome</keyword>
<evidence type="ECO:0000259" key="3">
    <source>
        <dbReference type="PROSITE" id="PS50060"/>
    </source>
</evidence>
<comment type="caution">
    <text evidence="4">The sequence shown here is derived from an EMBL/GenBank/DDBJ whole genome shotgun (WGS) entry which is preliminary data.</text>
</comment>
<dbReference type="EMBL" id="VCGU01000009">
    <property type="protein sequence ID" value="TRY70640.1"/>
    <property type="molecule type" value="Genomic_DNA"/>
</dbReference>
<dbReference type="InterPro" id="IPR013320">
    <property type="entry name" value="ConA-like_dom_sf"/>
</dbReference>
<evidence type="ECO:0000256" key="1">
    <source>
        <dbReference type="SAM" id="MobiDB-lite"/>
    </source>
</evidence>
<sequence length="216" mass="23440">MPDTSHQKMGPCGAFGLTFVLLFGLNTAMAQDDNNLSNGLQPLPLTRNVRQTDSDEGSFPSTSTSSFPSASQNSDPNSPVFLQGDCDFGAGSSLEMCEWANLNMSAFEWKVSNGEDSFWIGGPRVDRNDNNDKGGYAFFETSQLPNSPKAQNTVSAMMASPKLESTGSEGFCVSFSYASDGLSPTNCACFCIQWTIMALNMMKTRLAIRQFLDRPL</sequence>
<reference evidence="4 5" key="1">
    <citation type="journal article" date="2018" name="Nat. Ecol. Evol.">
        <title>Genomic signatures of mitonuclear coevolution across populations of Tigriopus californicus.</title>
        <authorList>
            <person name="Barreto F.S."/>
            <person name="Watson E.T."/>
            <person name="Lima T.G."/>
            <person name="Willett C.S."/>
            <person name="Edmands S."/>
            <person name="Li W."/>
            <person name="Burton R.S."/>
        </authorList>
    </citation>
    <scope>NUCLEOTIDE SEQUENCE [LARGE SCALE GENOMIC DNA]</scope>
    <source>
        <strain evidence="4 5">San Diego</strain>
    </source>
</reference>
<gene>
    <name evidence="4" type="ORF">TCAL_05946</name>
</gene>
<feature type="domain" description="MAM" evidence="3">
    <location>
        <begin position="84"/>
        <end position="177"/>
    </location>
</feature>
<keyword evidence="2" id="KW-0732">Signal</keyword>
<feature type="chain" id="PRO_5022225500" description="MAM domain-containing protein" evidence="2">
    <location>
        <begin position="31"/>
        <end position="216"/>
    </location>
</feature>
<dbReference type="Proteomes" id="UP000318571">
    <property type="component" value="Chromosome 9"/>
</dbReference>